<dbReference type="EMBL" id="JMSE01000782">
    <property type="protein sequence ID" value="KDN67742.1"/>
    <property type="molecule type" value="Genomic_DNA"/>
</dbReference>
<feature type="chain" id="PRO_5001633920" evidence="1">
    <location>
        <begin position="18"/>
        <end position="80"/>
    </location>
</feature>
<dbReference type="AlphaFoldDB" id="A0A066XFQ9"/>
<dbReference type="HOGENOM" id="CLU_2589646_0_0_1"/>
<keyword evidence="1" id="KW-0732">Signal</keyword>
<dbReference type="Proteomes" id="UP000027238">
    <property type="component" value="Unassembled WGS sequence"/>
</dbReference>
<reference evidence="3" key="1">
    <citation type="journal article" date="2014" name="Genome Announc.">
        <title>Draft genome sequence of Colletotrichum sublineola, a destructive pathogen of cultivated sorghum.</title>
        <authorList>
            <person name="Baroncelli R."/>
            <person name="Sanz-Martin J.M."/>
            <person name="Rech G.E."/>
            <person name="Sukno S.A."/>
            <person name="Thon M.R."/>
        </authorList>
    </citation>
    <scope>NUCLEOTIDE SEQUENCE [LARGE SCALE GENOMIC DNA]</scope>
    <source>
        <strain evidence="3">TX430BB</strain>
    </source>
</reference>
<evidence type="ECO:0000313" key="2">
    <source>
        <dbReference type="EMBL" id="KDN67742.1"/>
    </source>
</evidence>
<proteinExistence type="predicted"/>
<gene>
    <name evidence="2" type="ORF">CSUB01_06738</name>
</gene>
<feature type="signal peptide" evidence="1">
    <location>
        <begin position="1"/>
        <end position="17"/>
    </location>
</feature>
<evidence type="ECO:0000256" key="1">
    <source>
        <dbReference type="SAM" id="SignalP"/>
    </source>
</evidence>
<name>A0A066XFQ9_COLSU</name>
<protein>
    <submittedName>
        <fullName evidence="2">Uncharacterized protein</fullName>
    </submittedName>
</protein>
<accession>A0A066XFQ9</accession>
<evidence type="ECO:0000313" key="3">
    <source>
        <dbReference type="Proteomes" id="UP000027238"/>
    </source>
</evidence>
<organism evidence="2 3">
    <name type="scientific">Colletotrichum sublineola</name>
    <name type="common">Sorghum anthracnose fungus</name>
    <dbReference type="NCBI Taxonomy" id="1173701"/>
    <lineage>
        <taxon>Eukaryota</taxon>
        <taxon>Fungi</taxon>
        <taxon>Dikarya</taxon>
        <taxon>Ascomycota</taxon>
        <taxon>Pezizomycotina</taxon>
        <taxon>Sordariomycetes</taxon>
        <taxon>Hypocreomycetidae</taxon>
        <taxon>Glomerellales</taxon>
        <taxon>Glomerellaceae</taxon>
        <taxon>Colletotrichum</taxon>
        <taxon>Colletotrichum graminicola species complex</taxon>
    </lineage>
</organism>
<sequence>MQINLLLLATLVTSALAAPPTADKLLHCECRIRDIVNYDATVTACRSPGRMERGICHIMHSKLMKFKCPRPAGMHCEVAQ</sequence>
<keyword evidence="3" id="KW-1185">Reference proteome</keyword>
<comment type="caution">
    <text evidence="2">The sequence shown here is derived from an EMBL/GenBank/DDBJ whole genome shotgun (WGS) entry which is preliminary data.</text>
</comment>